<evidence type="ECO:0000313" key="3">
    <source>
        <dbReference type="Proteomes" id="UP000006230"/>
    </source>
</evidence>
<dbReference type="OrthoDB" id="7870683at2"/>
<comment type="caution">
    <text evidence="2">The sequence shown here is derived from an EMBL/GenBank/DDBJ whole genome shotgun (WGS) entry which is preliminary data.</text>
</comment>
<dbReference type="RefSeq" id="WP_007795272.1">
    <property type="nucleotide sequence ID" value="NZ_DS022276.1"/>
</dbReference>
<proteinExistence type="predicted"/>
<dbReference type="AlphaFoldDB" id="Q0FVN1"/>
<keyword evidence="3" id="KW-1185">Reference proteome</keyword>
<evidence type="ECO:0000256" key="1">
    <source>
        <dbReference type="SAM" id="MobiDB-lite"/>
    </source>
</evidence>
<dbReference type="STRING" id="314265.R2601_14055"/>
<accession>Q0FVN1</accession>
<gene>
    <name evidence="2" type="ORF">R2601_14055</name>
</gene>
<dbReference type="EMBL" id="AATQ01000002">
    <property type="protein sequence ID" value="EAU48095.1"/>
    <property type="molecule type" value="Genomic_DNA"/>
</dbReference>
<name>Q0FVN1_SALBH</name>
<feature type="region of interest" description="Disordered" evidence="1">
    <location>
        <begin position="1"/>
        <end position="22"/>
    </location>
</feature>
<dbReference type="Proteomes" id="UP000006230">
    <property type="component" value="Unassembled WGS sequence"/>
</dbReference>
<reference evidence="2 3" key="1">
    <citation type="journal article" date="2010" name="J. Bacteriol.">
        <title>Genome sequences of Pelagibaca bermudensis HTCC2601T and Maritimibacter alkaliphilus HTCC2654T, the type strains of two marine Roseobacter genera.</title>
        <authorList>
            <person name="Thrash J.C."/>
            <person name="Cho J.C."/>
            <person name="Ferriera S."/>
            <person name="Johnson J."/>
            <person name="Vergin K.L."/>
            <person name="Giovannoni S.J."/>
        </authorList>
    </citation>
    <scope>NUCLEOTIDE SEQUENCE [LARGE SCALE GENOMIC DNA]</scope>
    <source>
        <strain evidence="3">DSM 26914 / JCM 13377 / KCTC 12554 / HTCC2601</strain>
    </source>
</reference>
<organism evidence="2 3">
    <name type="scientific">Salipiger bermudensis (strain DSM 26914 / JCM 13377 / KCTC 12554 / HTCC2601)</name>
    <name type="common">Pelagibaca bermudensis</name>
    <dbReference type="NCBI Taxonomy" id="314265"/>
    <lineage>
        <taxon>Bacteria</taxon>
        <taxon>Pseudomonadati</taxon>
        <taxon>Pseudomonadota</taxon>
        <taxon>Alphaproteobacteria</taxon>
        <taxon>Rhodobacterales</taxon>
        <taxon>Roseobacteraceae</taxon>
        <taxon>Salipiger</taxon>
    </lineage>
</organism>
<sequence length="127" mass="14244">MTTGRRRGGPLPAPHQLPTPADLEDWRAAAHTGAGSPWLPVDLAEALVRYGLYHGEGLRMMEAASLMLHEPPRDVAWEIIGADSPGENWDDHRDPERAFRLFRAKLRKAQGDGARLQYKIWLGRRDG</sequence>
<dbReference type="HOGENOM" id="CLU_1979993_0_0_5"/>
<dbReference type="GeneID" id="92503894"/>
<protein>
    <submittedName>
        <fullName evidence="2">Uncharacterized protein</fullName>
    </submittedName>
</protein>
<dbReference type="eggNOG" id="ENOG5032X1T">
    <property type="taxonomic scope" value="Bacteria"/>
</dbReference>
<evidence type="ECO:0000313" key="2">
    <source>
        <dbReference type="EMBL" id="EAU48095.1"/>
    </source>
</evidence>